<evidence type="ECO:0000313" key="9">
    <source>
        <dbReference type="EMBL" id="AOZ88329.1"/>
    </source>
</evidence>
<comment type="subcellular location">
    <subcellularLocation>
        <location evidence="1">Secreted</location>
        <location evidence="1">Cell wall</location>
        <topology evidence="1">Peptidoglycan-anchor</topology>
    </subcellularLocation>
</comment>
<dbReference type="PROSITE" id="PS50847">
    <property type="entry name" value="GRAM_POS_ANCHORING"/>
    <property type="match status" value="1"/>
</dbReference>
<feature type="transmembrane region" description="Helical" evidence="7">
    <location>
        <begin position="1317"/>
        <end position="1338"/>
    </location>
</feature>
<dbReference type="Pfam" id="PF01345">
    <property type="entry name" value="DUF11"/>
    <property type="match status" value="7"/>
</dbReference>
<feature type="region of interest" description="Disordered" evidence="6">
    <location>
        <begin position="1267"/>
        <end position="1311"/>
    </location>
</feature>
<dbReference type="InterPro" id="IPR026466">
    <property type="entry name" value="Fim_isopep_form_D2_dom"/>
</dbReference>
<keyword evidence="5" id="KW-0572">Peptidoglycan-anchor</keyword>
<proteinExistence type="predicted"/>
<feature type="region of interest" description="Disordered" evidence="6">
    <location>
        <begin position="399"/>
        <end position="447"/>
    </location>
</feature>
<organism evidence="9 10">
    <name type="scientific">Bacillus xiamenensis</name>
    <dbReference type="NCBI Taxonomy" id="1178537"/>
    <lineage>
        <taxon>Bacteria</taxon>
        <taxon>Bacillati</taxon>
        <taxon>Bacillota</taxon>
        <taxon>Bacilli</taxon>
        <taxon>Bacillales</taxon>
        <taxon>Bacillaceae</taxon>
        <taxon>Bacillus</taxon>
    </lineage>
</organism>
<dbReference type="PANTHER" id="PTHR34819:SF3">
    <property type="entry name" value="CELL SURFACE PROTEIN"/>
    <property type="match status" value="1"/>
</dbReference>
<evidence type="ECO:0000256" key="6">
    <source>
        <dbReference type="SAM" id="MobiDB-lite"/>
    </source>
</evidence>
<dbReference type="PANTHER" id="PTHR34819">
    <property type="entry name" value="LARGE CYSTEINE-RICH PERIPLASMIC PROTEIN OMCB"/>
    <property type="match status" value="1"/>
</dbReference>
<dbReference type="NCBIfam" id="TIGR01167">
    <property type="entry name" value="LPXTG_anchor"/>
    <property type="match status" value="1"/>
</dbReference>
<dbReference type="SUPFAM" id="SSF63829">
    <property type="entry name" value="Calcium-dependent phosphotriesterase"/>
    <property type="match status" value="1"/>
</dbReference>
<dbReference type="NCBIfam" id="TIGR01451">
    <property type="entry name" value="B_ant_repeat"/>
    <property type="match status" value="7"/>
</dbReference>
<evidence type="ECO:0000256" key="7">
    <source>
        <dbReference type="SAM" id="Phobius"/>
    </source>
</evidence>
<name>A0AAC9NC31_9BACI</name>
<feature type="compositionally biased region" description="Polar residues" evidence="6">
    <location>
        <begin position="825"/>
        <end position="839"/>
    </location>
</feature>
<dbReference type="InterPro" id="IPR019931">
    <property type="entry name" value="LPXTG_anchor"/>
</dbReference>
<feature type="compositionally biased region" description="Basic and acidic residues" evidence="6">
    <location>
        <begin position="991"/>
        <end position="1008"/>
    </location>
</feature>
<evidence type="ECO:0000256" key="1">
    <source>
        <dbReference type="ARBA" id="ARBA00004168"/>
    </source>
</evidence>
<feature type="compositionally biased region" description="Basic and acidic residues" evidence="6">
    <location>
        <begin position="1135"/>
        <end position="1149"/>
    </location>
</feature>
<sequence length="1345" mass="144933">MNILKRTSQLFLILVLIVGNLLTVSPPISKAAGTVVVNNTDSYMIGSSPLILYQLDGNNPTNVKASVQVKGINSTLVNGVAVNDQENVVYATTSVSGTPVLYKINATSGQAQEVGALAGAASNAVVHNGKYIHSYSSGGEYFLGTYDLTTGQKTSKKIVGYDIGSGVGGDLVVDKDGYLWFASNGSGAIAQMNPDTAEVIRVIPIKSADGKSIDGGVRGISFLPNGQMLLQSGLNASIGHSTLYTLDAKTLSTTYMGTVGDSLSYDLASRVKPEFDPYPPELESEKSVVLQKKAEGNTDEKHPEVGDTLLYTIKARSTVQYGIVKNLVISDNLPSSLTYVPGSLKVDDVSVTDAKDQDKGDYTNGTVTGQIGDVKNTAWHTVTFEAKVGTGQAGKDIQNTANVKGENTPPDKPTTNIEIYPRDPKLESEKSAVLQKKAEGNTDEKHPEVGDTLLYTIQARNAVEDSVIEDLVISDQLPQGLAYVPNSLQLDGNPVTDAVDDDNGDMTDGIITGKFGEVKDAKWHRVTFEVTVEKGQAGKDIQNTANVTSGNTPPDKPTTNIEIYPRDPKLASEKTAVLQKKAEGNTDEKHPEVGDTLLYTIQTKNTIEDSLVENLVISDELPEGLSYVPDSLQVDGEAVTDAKDDDNGDFTDGTISAQFGDIKDTDWHTVTFEVTVEKGQSGKDIQNTASVTGGNTPPDEPTTNTEIYPRDPKLESEKSAVLQKKAEGNTDEKHPEVGDTLLYTIQTKNTIEDSLIENLVISDQLPKGLKYVTGSLQIDGNAVTDEKDNDNGDYTDGTVTGYFGDIKDTDWHTVTFEVTVEKGQAGQNIQNTAEVTGENTPPDDPTTKTEIYPRDPKLESEKTSVIQKKAEGNTDEKQPQVGDTLLYTIKTKNLEEDSFIENLVISDELPEGLAYVSGSLKVDGQAVTDAKDDDNGDYTKGTVTGQFGQIKDTDWHTVTFEAKITKGQAGKTIQNTAKVTGDNTPPDEPTTETKIDPRDPKLESEKTSEISQKAEGNKDEKQVQVGDTLLYTIKTKNSVEDSVIKDLVISDELPEGLAYVKGSLKVDGQAVTDAKDDDNGDYTKGTVTGQFGDIKDTDWHTVTFEAKVAKGQSGKSIQNTAKVTGENTPPDEPTTETKIDPRDPKLESEKTSEIYQKAEGNTDKKQVQVGDTLLYTIKTKNSVEDSVIKDLVISDQLPEGLAYVTGSLKVDGQTVSDAKDDDKGDYTKGKVTGQFGDIKDTDWHTVTFEAKVVKGAEGQTITNIADVKGENVDEPDQPENTTTVEPPHEPEVPTVPDQPSEPHTETPGHPLPNTATVMYNLLLAGFALVLIGASLMVWNRRKRNG</sequence>
<feature type="compositionally biased region" description="Polar residues" evidence="6">
    <location>
        <begin position="971"/>
        <end position="983"/>
    </location>
</feature>
<keyword evidence="7" id="KW-0812">Transmembrane</keyword>
<dbReference type="InterPro" id="IPR047589">
    <property type="entry name" value="DUF11_rpt"/>
</dbReference>
<feature type="compositionally biased region" description="Polar residues" evidence="6">
    <location>
        <begin position="1113"/>
        <end position="1122"/>
    </location>
</feature>
<feature type="region of interest" description="Disordered" evidence="6">
    <location>
        <begin position="971"/>
        <end position="1021"/>
    </location>
</feature>
<dbReference type="Gene3D" id="2.60.40.740">
    <property type="match status" value="7"/>
</dbReference>
<feature type="region of interest" description="Disordered" evidence="6">
    <location>
        <begin position="679"/>
        <end position="735"/>
    </location>
</feature>
<dbReference type="InterPro" id="IPR001434">
    <property type="entry name" value="OmcB-like_DUF11"/>
</dbReference>
<dbReference type="NCBIfam" id="TIGR04226">
    <property type="entry name" value="RrgB_K2N_iso_D2"/>
    <property type="match status" value="7"/>
</dbReference>
<dbReference type="InterPro" id="IPR008966">
    <property type="entry name" value="Adhesion_dom_sf"/>
</dbReference>
<evidence type="ECO:0000256" key="4">
    <source>
        <dbReference type="ARBA" id="ARBA00022729"/>
    </source>
</evidence>
<dbReference type="KEGG" id="bxi:BK049_06230"/>
<dbReference type="SUPFAM" id="SSF49401">
    <property type="entry name" value="Bacterial adhesins"/>
    <property type="match status" value="7"/>
</dbReference>
<feature type="domain" description="Gram-positive cocci surface proteins LPxTG" evidence="8">
    <location>
        <begin position="1311"/>
        <end position="1345"/>
    </location>
</feature>
<feature type="region of interest" description="Disordered" evidence="6">
    <location>
        <begin position="825"/>
        <end position="864"/>
    </location>
</feature>
<feature type="compositionally biased region" description="Low complexity" evidence="6">
    <location>
        <begin position="692"/>
        <end position="706"/>
    </location>
</feature>
<feature type="compositionally biased region" description="Basic and acidic residues" evidence="6">
    <location>
        <begin position="845"/>
        <end position="864"/>
    </location>
</feature>
<keyword evidence="3" id="KW-0964">Secreted</keyword>
<feature type="compositionally biased region" description="Basic and acidic residues" evidence="6">
    <location>
        <begin position="708"/>
        <end position="735"/>
    </location>
</feature>
<evidence type="ECO:0000313" key="10">
    <source>
        <dbReference type="Proteomes" id="UP000177709"/>
    </source>
</evidence>
<gene>
    <name evidence="9" type="ORF">BK049_06230</name>
</gene>
<dbReference type="InterPro" id="IPR051172">
    <property type="entry name" value="Chlamydia_OmcB"/>
</dbReference>
<dbReference type="EMBL" id="CP017786">
    <property type="protein sequence ID" value="AOZ88329.1"/>
    <property type="molecule type" value="Genomic_DNA"/>
</dbReference>
<evidence type="ECO:0000256" key="2">
    <source>
        <dbReference type="ARBA" id="ARBA00022512"/>
    </source>
</evidence>
<keyword evidence="2" id="KW-0134">Cell wall</keyword>
<dbReference type="Proteomes" id="UP000177709">
    <property type="component" value="Chromosome"/>
</dbReference>
<evidence type="ECO:0000259" key="8">
    <source>
        <dbReference type="PROSITE" id="PS50847"/>
    </source>
</evidence>
<keyword evidence="7" id="KW-0472">Membrane</keyword>
<keyword evidence="7" id="KW-1133">Transmembrane helix</keyword>
<dbReference type="RefSeq" id="WP_071168096.1">
    <property type="nucleotide sequence ID" value="NZ_CP017786.1"/>
</dbReference>
<evidence type="ECO:0000256" key="3">
    <source>
        <dbReference type="ARBA" id="ARBA00022525"/>
    </source>
</evidence>
<protein>
    <submittedName>
        <fullName evidence="9">Cell surface protein</fullName>
    </submittedName>
</protein>
<evidence type="ECO:0000256" key="5">
    <source>
        <dbReference type="ARBA" id="ARBA00023088"/>
    </source>
</evidence>
<accession>A0AAC9NC31</accession>
<reference evidence="9 10" key="1">
    <citation type="submission" date="2016-10" db="EMBL/GenBank/DDBJ databases">
        <title>Whole genome sequence of hyper active fibrinolysis bacterium Bacillus pumilus strain VV3 isolated from fermented rice.</title>
        <authorList>
            <person name="Mariadas V.A."/>
            <person name="Vijayaraghavan P."/>
            <person name="Dhandapani V."/>
        </authorList>
    </citation>
    <scope>NUCLEOTIDE SEQUENCE [LARGE SCALE GENOMIC DNA]</scope>
    <source>
        <strain evidence="9 10">VV3</strain>
    </source>
</reference>
<feature type="region of interest" description="Disordered" evidence="6">
    <location>
        <begin position="1113"/>
        <end position="1149"/>
    </location>
</feature>
<feature type="compositionally biased region" description="Basic and acidic residues" evidence="6">
    <location>
        <begin position="420"/>
        <end position="447"/>
    </location>
</feature>
<keyword evidence="4" id="KW-0732">Signal</keyword>